<comment type="caution">
    <text evidence="2">The sequence shown here is derived from an EMBL/GenBank/DDBJ whole genome shotgun (WGS) entry which is preliminary data.</text>
</comment>
<name>X1PET9_9ZZZZ</name>
<proteinExistence type="predicted"/>
<dbReference type="Gene3D" id="1.10.10.10">
    <property type="entry name" value="Winged helix-like DNA-binding domain superfamily/Winged helix DNA-binding domain"/>
    <property type="match status" value="1"/>
</dbReference>
<evidence type="ECO:0000259" key="1">
    <source>
        <dbReference type="Pfam" id="PF04492"/>
    </source>
</evidence>
<organism evidence="2">
    <name type="scientific">marine sediment metagenome</name>
    <dbReference type="NCBI Taxonomy" id="412755"/>
    <lineage>
        <taxon>unclassified sequences</taxon>
        <taxon>metagenomes</taxon>
        <taxon>ecological metagenomes</taxon>
    </lineage>
</organism>
<dbReference type="SUPFAM" id="SSF46785">
    <property type="entry name" value="Winged helix' DNA-binding domain"/>
    <property type="match status" value="1"/>
</dbReference>
<feature type="domain" description="Bacteriophage lambda Replication protein O N-terminal" evidence="1">
    <location>
        <begin position="20"/>
        <end position="97"/>
    </location>
</feature>
<gene>
    <name evidence="2" type="ORF">S06H3_60132</name>
</gene>
<accession>X1PET9</accession>
<dbReference type="GO" id="GO:0006260">
    <property type="term" value="P:DNA replication"/>
    <property type="evidence" value="ECO:0007669"/>
    <property type="project" value="InterPro"/>
</dbReference>
<feature type="non-terminal residue" evidence="2">
    <location>
        <position position="117"/>
    </location>
</feature>
<dbReference type="AlphaFoldDB" id="X1PET9"/>
<evidence type="ECO:0000313" key="2">
    <source>
        <dbReference type="EMBL" id="GAI54842.1"/>
    </source>
</evidence>
<dbReference type="InterPro" id="IPR036390">
    <property type="entry name" value="WH_DNA-bd_sf"/>
</dbReference>
<reference evidence="2" key="1">
    <citation type="journal article" date="2014" name="Front. Microbiol.">
        <title>High frequency of phylogenetically diverse reductive dehalogenase-homologous genes in deep subseafloor sedimentary metagenomes.</title>
        <authorList>
            <person name="Kawai M."/>
            <person name="Futagami T."/>
            <person name="Toyoda A."/>
            <person name="Takaki Y."/>
            <person name="Nishi S."/>
            <person name="Hori S."/>
            <person name="Arai W."/>
            <person name="Tsubouchi T."/>
            <person name="Morono Y."/>
            <person name="Uchiyama I."/>
            <person name="Ito T."/>
            <person name="Fujiyama A."/>
            <person name="Inagaki F."/>
            <person name="Takami H."/>
        </authorList>
    </citation>
    <scope>NUCLEOTIDE SEQUENCE</scope>
    <source>
        <strain evidence="2">Expedition CK06-06</strain>
    </source>
</reference>
<dbReference type="Pfam" id="PF04492">
    <property type="entry name" value="Phage_rep_O"/>
    <property type="match status" value="1"/>
</dbReference>
<protein>
    <recommendedName>
        <fullName evidence="1">Bacteriophage lambda Replication protein O N-terminal domain-containing protein</fullName>
    </recommendedName>
</protein>
<dbReference type="InterPro" id="IPR006497">
    <property type="entry name" value="Phage_lambda_VrpO_N"/>
</dbReference>
<sequence>MADPPQDPFWATYEGIKEPNFTMMPNEISDVLMPRLSGSQFKVVVFLARKTFGWQQPLTAASISELATATGQDRRSIMRAVDQLEAFGVILVHREKLDTHSAAINLYALRMADPDKN</sequence>
<dbReference type="InterPro" id="IPR036388">
    <property type="entry name" value="WH-like_DNA-bd_sf"/>
</dbReference>
<dbReference type="EMBL" id="BARV01039181">
    <property type="protein sequence ID" value="GAI54842.1"/>
    <property type="molecule type" value="Genomic_DNA"/>
</dbReference>